<reference evidence="2 3" key="1">
    <citation type="submission" date="2019-01" db="EMBL/GenBank/DDBJ databases">
        <authorList>
            <person name="B I."/>
            <person name="Ch S."/>
            <person name="Ch V.R."/>
        </authorList>
    </citation>
    <scope>NUCLEOTIDE SEQUENCE [LARGE SCALE GENOMIC DNA]</scope>
    <source>
        <strain evidence="2 3">JC507</strain>
    </source>
</reference>
<evidence type="ECO:0000313" key="2">
    <source>
        <dbReference type="EMBL" id="THV59823.1"/>
    </source>
</evidence>
<keyword evidence="3" id="KW-1185">Reference proteome</keyword>
<name>A0ABY2R9K4_9FLAO</name>
<proteinExistence type="predicted"/>
<evidence type="ECO:0000313" key="3">
    <source>
        <dbReference type="Proteomes" id="UP000306038"/>
    </source>
</evidence>
<accession>A0ABY2R9K4</accession>
<organism evidence="2 3">
    <name type="scientific">Chryseobacterium candidae</name>
    <dbReference type="NCBI Taxonomy" id="1978493"/>
    <lineage>
        <taxon>Bacteria</taxon>
        <taxon>Pseudomonadati</taxon>
        <taxon>Bacteroidota</taxon>
        <taxon>Flavobacteriia</taxon>
        <taxon>Flavobacteriales</taxon>
        <taxon>Weeksellaceae</taxon>
        <taxon>Chryseobacterium group</taxon>
        <taxon>Chryseobacterium</taxon>
    </lineage>
</organism>
<sequence>MKSLYLYLLLIVGTVIFLCSFTMERGRHIYRNHWTIPAQQNLKIKNSSKEDLEVVLYNPSQTSDLKYMNSSNELKVLPKNDSVKTRINFANEFYVVNTASSESVFRLKILNNSGRIKAFIKKQLPKN</sequence>
<comment type="caution">
    <text evidence="2">The sequence shown here is derived from an EMBL/GenBank/DDBJ whole genome shotgun (WGS) entry which is preliminary data.</text>
</comment>
<keyword evidence="1" id="KW-0472">Membrane</keyword>
<keyword evidence="1" id="KW-1133">Transmembrane helix</keyword>
<feature type="transmembrane region" description="Helical" evidence="1">
    <location>
        <begin position="6"/>
        <end position="23"/>
    </location>
</feature>
<dbReference type="EMBL" id="SDLV01000019">
    <property type="protein sequence ID" value="THV59823.1"/>
    <property type="molecule type" value="Genomic_DNA"/>
</dbReference>
<evidence type="ECO:0000256" key="1">
    <source>
        <dbReference type="SAM" id="Phobius"/>
    </source>
</evidence>
<gene>
    <name evidence="2" type="ORF">EK417_10250</name>
</gene>
<protein>
    <submittedName>
        <fullName evidence="2">Uncharacterized protein</fullName>
    </submittedName>
</protein>
<dbReference type="RefSeq" id="WP_076595562.1">
    <property type="nucleotide sequence ID" value="NZ_SDLV01000019.1"/>
</dbReference>
<dbReference type="Proteomes" id="UP000306038">
    <property type="component" value="Unassembled WGS sequence"/>
</dbReference>
<keyword evidence="1" id="KW-0812">Transmembrane</keyword>